<feature type="domain" description="Endo-beta-1,6-galactanase-like" evidence="2">
    <location>
        <begin position="32"/>
        <end position="224"/>
    </location>
</feature>
<dbReference type="Gene3D" id="3.20.20.80">
    <property type="entry name" value="Glycosidases"/>
    <property type="match status" value="1"/>
</dbReference>
<keyword evidence="1" id="KW-0732">Signal</keyword>
<dbReference type="PANTHER" id="PTHR42767:SF1">
    <property type="entry name" value="ENDO-BETA-1,6-GALACTANASE-LIKE DOMAIN-CONTAINING PROTEIN"/>
    <property type="match status" value="1"/>
</dbReference>
<evidence type="ECO:0000313" key="3">
    <source>
        <dbReference type="EMBL" id="THV04799.1"/>
    </source>
</evidence>
<protein>
    <submittedName>
        <fullName evidence="3">Glycoside hydrolase family 5 protein</fullName>
    </submittedName>
</protein>
<dbReference type="GO" id="GO:0004553">
    <property type="term" value="F:hydrolase activity, hydrolyzing O-glycosyl compounds"/>
    <property type="evidence" value="ECO:0007669"/>
    <property type="project" value="InterPro"/>
</dbReference>
<organism evidence="3 4">
    <name type="scientific">Dendrothele bispora (strain CBS 962.96)</name>
    <dbReference type="NCBI Taxonomy" id="1314807"/>
    <lineage>
        <taxon>Eukaryota</taxon>
        <taxon>Fungi</taxon>
        <taxon>Dikarya</taxon>
        <taxon>Basidiomycota</taxon>
        <taxon>Agaricomycotina</taxon>
        <taxon>Agaricomycetes</taxon>
        <taxon>Agaricomycetidae</taxon>
        <taxon>Agaricales</taxon>
        <taxon>Agaricales incertae sedis</taxon>
        <taxon>Dendrothele</taxon>
    </lineage>
</organism>
<accession>A0A4S8MQD0</accession>
<sequence>MRIPRNLLLGFAVVNALLPCAQSATISAAPAQTFLGIGGSGAWWPNDLFQFPESVRQNLSSLLFSQSGLGLSSYRFNAGAGGVGVSNPTRAPETFYVAPGQYDFTKDAAGVYFLTQASNFGVPGLTMFANSAPAPLTVGGTSCNSQFKDGTGEAYGTFLADVVQHFRSEGILINLISPMNEPENSFGPAPCGQEGMLVLPTQRAEVINGLWDALNARNMTDVVGILADETSRLSLAVLEYPFWLSQVIDKVTALAHHTYDFPSDLGYSAYIADVKLFFSGKQTWMSEVCCTMGEADGSGKGLSQGYDPTIKNALLFSGMVFQSLVLAGEPHYDFWTLVSKEIGCDPSQDVGCAAEPNANGWNDGLIYYDPNFATNGNHELYIKKQFWTYKHFGNFLKPGTQRLPITGSGSNSDSMLAVSNSSTIVVIAMNTGSTDSTLSLTFPEDVCATGGFRTSATEDFASIPAATRSNGSSGRDWNLSLASLSLSSYLFDRKAC</sequence>
<dbReference type="PANTHER" id="PTHR42767">
    <property type="entry name" value="ENDO-BETA-1,6-GALACTANASE"/>
    <property type="match status" value="1"/>
</dbReference>
<evidence type="ECO:0000313" key="4">
    <source>
        <dbReference type="Proteomes" id="UP000297245"/>
    </source>
</evidence>
<keyword evidence="3" id="KW-0378">Hydrolase</keyword>
<name>A0A4S8MQD0_DENBC</name>
<dbReference type="AlphaFoldDB" id="A0A4S8MQD0"/>
<keyword evidence="4" id="KW-1185">Reference proteome</keyword>
<dbReference type="InterPro" id="IPR039514">
    <property type="entry name" value="6GAL-like"/>
</dbReference>
<dbReference type="InterPro" id="IPR017853">
    <property type="entry name" value="GH"/>
</dbReference>
<evidence type="ECO:0000259" key="2">
    <source>
        <dbReference type="Pfam" id="PF14587"/>
    </source>
</evidence>
<reference evidence="3 4" key="1">
    <citation type="journal article" date="2019" name="Nat. Ecol. Evol.">
        <title>Megaphylogeny resolves global patterns of mushroom evolution.</title>
        <authorList>
            <person name="Varga T."/>
            <person name="Krizsan K."/>
            <person name="Foldi C."/>
            <person name="Dima B."/>
            <person name="Sanchez-Garcia M."/>
            <person name="Sanchez-Ramirez S."/>
            <person name="Szollosi G.J."/>
            <person name="Szarkandi J.G."/>
            <person name="Papp V."/>
            <person name="Albert L."/>
            <person name="Andreopoulos W."/>
            <person name="Angelini C."/>
            <person name="Antonin V."/>
            <person name="Barry K.W."/>
            <person name="Bougher N.L."/>
            <person name="Buchanan P."/>
            <person name="Buyck B."/>
            <person name="Bense V."/>
            <person name="Catcheside P."/>
            <person name="Chovatia M."/>
            <person name="Cooper J."/>
            <person name="Damon W."/>
            <person name="Desjardin D."/>
            <person name="Finy P."/>
            <person name="Geml J."/>
            <person name="Haridas S."/>
            <person name="Hughes K."/>
            <person name="Justo A."/>
            <person name="Karasinski D."/>
            <person name="Kautmanova I."/>
            <person name="Kiss B."/>
            <person name="Kocsube S."/>
            <person name="Kotiranta H."/>
            <person name="LaButti K.M."/>
            <person name="Lechner B.E."/>
            <person name="Liimatainen K."/>
            <person name="Lipzen A."/>
            <person name="Lukacs Z."/>
            <person name="Mihaltcheva S."/>
            <person name="Morgado L.N."/>
            <person name="Niskanen T."/>
            <person name="Noordeloos M.E."/>
            <person name="Ohm R.A."/>
            <person name="Ortiz-Santana B."/>
            <person name="Ovrebo C."/>
            <person name="Racz N."/>
            <person name="Riley R."/>
            <person name="Savchenko A."/>
            <person name="Shiryaev A."/>
            <person name="Soop K."/>
            <person name="Spirin V."/>
            <person name="Szebenyi C."/>
            <person name="Tomsovsky M."/>
            <person name="Tulloss R.E."/>
            <person name="Uehling J."/>
            <person name="Grigoriev I.V."/>
            <person name="Vagvolgyi C."/>
            <person name="Papp T."/>
            <person name="Martin F.M."/>
            <person name="Miettinen O."/>
            <person name="Hibbett D.S."/>
            <person name="Nagy L.G."/>
        </authorList>
    </citation>
    <scope>NUCLEOTIDE SEQUENCE [LARGE SCALE GENOMIC DNA]</scope>
    <source>
        <strain evidence="3 4">CBS 962.96</strain>
    </source>
</reference>
<feature type="signal peptide" evidence="1">
    <location>
        <begin position="1"/>
        <end position="23"/>
    </location>
</feature>
<dbReference type="SUPFAM" id="SSF51445">
    <property type="entry name" value="(Trans)glycosidases"/>
    <property type="match status" value="1"/>
</dbReference>
<dbReference type="EMBL" id="ML179053">
    <property type="protein sequence ID" value="THV04799.1"/>
    <property type="molecule type" value="Genomic_DNA"/>
</dbReference>
<dbReference type="Pfam" id="PF14587">
    <property type="entry name" value="Glyco_hydr_30_2"/>
    <property type="match status" value="1"/>
</dbReference>
<dbReference type="Gene3D" id="2.60.40.1180">
    <property type="entry name" value="Golgi alpha-mannosidase II"/>
    <property type="match status" value="1"/>
</dbReference>
<dbReference type="OrthoDB" id="2012278at2759"/>
<dbReference type="InterPro" id="IPR013780">
    <property type="entry name" value="Glyco_hydro_b"/>
</dbReference>
<proteinExistence type="predicted"/>
<dbReference type="InterPro" id="IPR039743">
    <property type="entry name" value="6GAL/EXGAL"/>
</dbReference>
<dbReference type="Proteomes" id="UP000297245">
    <property type="component" value="Unassembled WGS sequence"/>
</dbReference>
<feature type="chain" id="PRO_5020368610" evidence="1">
    <location>
        <begin position="24"/>
        <end position="496"/>
    </location>
</feature>
<evidence type="ECO:0000256" key="1">
    <source>
        <dbReference type="SAM" id="SignalP"/>
    </source>
</evidence>
<gene>
    <name evidence="3" type="ORF">K435DRAFT_826822</name>
</gene>